<dbReference type="Proteomes" id="UP001499854">
    <property type="component" value="Unassembled WGS sequence"/>
</dbReference>
<evidence type="ECO:0000313" key="2">
    <source>
        <dbReference type="EMBL" id="GAA1960372.1"/>
    </source>
</evidence>
<name>A0ABN2QY94_9ACTN</name>
<accession>A0ABN2QY94</accession>
<evidence type="ECO:0008006" key="4">
    <source>
        <dbReference type="Google" id="ProtNLM"/>
    </source>
</evidence>
<sequence length="217" mass="21959">MTKFADHLFENLMDEHGDALTARPVAASAPVAARRRFARPAWASAGTVAAATAAALGFTVFGGTASAYAVTDNHDGTLTVKVTKPSGIAGANDQLKKMGSRVAVVEAKPGCPSIDTFRAPGNDGHALVDVMVKGGDPNSITVSASGLPNDETALVVYSFDHDKATTAMVPVKGQVPTCVSLPTAPPPGGVVTDGQGGKVDRDGTGGHGDVPGLTQKK</sequence>
<proteinExistence type="predicted"/>
<comment type="caution">
    <text evidence="2">The sequence shown here is derived from an EMBL/GenBank/DDBJ whole genome shotgun (WGS) entry which is preliminary data.</text>
</comment>
<protein>
    <recommendedName>
        <fullName evidence="4">LytR/CpsA/Psr regulator C-terminal domain-containing protein</fullName>
    </recommendedName>
</protein>
<organism evidence="2 3">
    <name type="scientific">Catenulispora subtropica</name>
    <dbReference type="NCBI Taxonomy" id="450798"/>
    <lineage>
        <taxon>Bacteria</taxon>
        <taxon>Bacillati</taxon>
        <taxon>Actinomycetota</taxon>
        <taxon>Actinomycetes</taxon>
        <taxon>Catenulisporales</taxon>
        <taxon>Catenulisporaceae</taxon>
        <taxon>Catenulispora</taxon>
    </lineage>
</organism>
<reference evidence="2 3" key="1">
    <citation type="journal article" date="2019" name="Int. J. Syst. Evol. Microbiol.">
        <title>The Global Catalogue of Microorganisms (GCM) 10K type strain sequencing project: providing services to taxonomists for standard genome sequencing and annotation.</title>
        <authorList>
            <consortium name="The Broad Institute Genomics Platform"/>
            <consortium name="The Broad Institute Genome Sequencing Center for Infectious Disease"/>
            <person name="Wu L."/>
            <person name="Ma J."/>
        </authorList>
    </citation>
    <scope>NUCLEOTIDE SEQUENCE [LARGE SCALE GENOMIC DNA]</scope>
    <source>
        <strain evidence="2 3">JCM 16013</strain>
    </source>
</reference>
<evidence type="ECO:0000313" key="3">
    <source>
        <dbReference type="Proteomes" id="UP001499854"/>
    </source>
</evidence>
<feature type="region of interest" description="Disordered" evidence="1">
    <location>
        <begin position="182"/>
        <end position="217"/>
    </location>
</feature>
<keyword evidence="3" id="KW-1185">Reference proteome</keyword>
<evidence type="ECO:0000256" key="1">
    <source>
        <dbReference type="SAM" id="MobiDB-lite"/>
    </source>
</evidence>
<gene>
    <name evidence="2" type="ORF">GCM10009838_16010</name>
</gene>
<dbReference type="RefSeq" id="WP_344656292.1">
    <property type="nucleotide sequence ID" value="NZ_BAAAQM010000006.1"/>
</dbReference>
<dbReference type="EMBL" id="BAAAQM010000006">
    <property type="protein sequence ID" value="GAA1960372.1"/>
    <property type="molecule type" value="Genomic_DNA"/>
</dbReference>